<gene>
    <name evidence="2" type="ORF">ACFPQ6_04680</name>
</gene>
<dbReference type="PANTHER" id="PTHR43415:SF4">
    <property type="entry name" value="N-ACETYLTRANSFERASE DOMAIN-CONTAINING PROTEIN"/>
    <property type="match status" value="1"/>
</dbReference>
<dbReference type="RefSeq" id="WP_380046880.1">
    <property type="nucleotide sequence ID" value="NZ_JBHSOH010000005.1"/>
</dbReference>
<dbReference type="Proteomes" id="UP001595979">
    <property type="component" value="Unassembled WGS sequence"/>
</dbReference>
<accession>A0ABW1DFT7</accession>
<evidence type="ECO:0000259" key="1">
    <source>
        <dbReference type="PROSITE" id="PS51186"/>
    </source>
</evidence>
<reference evidence="3" key="1">
    <citation type="journal article" date="2019" name="Int. J. Syst. Evol. Microbiol.">
        <title>The Global Catalogue of Microorganisms (GCM) 10K type strain sequencing project: providing services to taxonomists for standard genome sequencing and annotation.</title>
        <authorList>
            <consortium name="The Broad Institute Genomics Platform"/>
            <consortium name="The Broad Institute Genome Sequencing Center for Infectious Disease"/>
            <person name="Wu L."/>
            <person name="Ma J."/>
        </authorList>
    </citation>
    <scope>NUCLEOTIDE SEQUENCE [LARGE SCALE GENOMIC DNA]</scope>
    <source>
        <strain evidence="3">CGMCC 1.15053</strain>
    </source>
</reference>
<keyword evidence="2" id="KW-0808">Transferase</keyword>
<dbReference type="InterPro" id="IPR016181">
    <property type="entry name" value="Acyl_CoA_acyltransferase"/>
</dbReference>
<evidence type="ECO:0000313" key="2">
    <source>
        <dbReference type="EMBL" id="MFC5847598.1"/>
    </source>
</evidence>
<dbReference type="PANTHER" id="PTHR43415">
    <property type="entry name" value="SPERMIDINE N(1)-ACETYLTRANSFERASE"/>
    <property type="match status" value="1"/>
</dbReference>
<dbReference type="PROSITE" id="PS51186">
    <property type="entry name" value="GNAT"/>
    <property type="match status" value="1"/>
</dbReference>
<keyword evidence="3" id="KW-1185">Reference proteome</keyword>
<evidence type="ECO:0000313" key="3">
    <source>
        <dbReference type="Proteomes" id="UP001595979"/>
    </source>
</evidence>
<organism evidence="2 3">
    <name type="scientific">Deinococcus petrolearius</name>
    <dbReference type="NCBI Taxonomy" id="1751295"/>
    <lineage>
        <taxon>Bacteria</taxon>
        <taxon>Thermotogati</taxon>
        <taxon>Deinococcota</taxon>
        <taxon>Deinococci</taxon>
        <taxon>Deinococcales</taxon>
        <taxon>Deinococcaceae</taxon>
        <taxon>Deinococcus</taxon>
    </lineage>
</organism>
<keyword evidence="2" id="KW-0012">Acyltransferase</keyword>
<dbReference type="GO" id="GO:0016746">
    <property type="term" value="F:acyltransferase activity"/>
    <property type="evidence" value="ECO:0007669"/>
    <property type="project" value="UniProtKB-KW"/>
</dbReference>
<dbReference type="InterPro" id="IPR000182">
    <property type="entry name" value="GNAT_dom"/>
</dbReference>
<proteinExistence type="predicted"/>
<name>A0ABW1DFT7_9DEIO</name>
<dbReference type="EMBL" id="JBHSOH010000005">
    <property type="protein sequence ID" value="MFC5847598.1"/>
    <property type="molecule type" value="Genomic_DNA"/>
</dbReference>
<feature type="domain" description="N-acetyltransferase" evidence="1">
    <location>
        <begin position="9"/>
        <end position="176"/>
    </location>
</feature>
<sequence>MNDLPALDVTLRDRRPEDVPALARWLTDPAAEWRAWDAPYTPAAQTTETMRAYVKYLRQTAPDPDERLVAVGGRVVGMVNRSEEEPAGGGWWDLGILLLDPAVWGGGVGTRALGLWVQDTLDWTGAHTLTVTTWGGNERMIRLARRLGFRECMRVREAREVGGVRHDSVRLDLLRREWPGGKGSGGPA</sequence>
<dbReference type="EC" id="2.3.-.-" evidence="2"/>
<dbReference type="SUPFAM" id="SSF55729">
    <property type="entry name" value="Acyl-CoA N-acyltransferases (Nat)"/>
    <property type="match status" value="1"/>
</dbReference>
<dbReference type="Pfam" id="PF13302">
    <property type="entry name" value="Acetyltransf_3"/>
    <property type="match status" value="1"/>
</dbReference>
<comment type="caution">
    <text evidence="2">The sequence shown here is derived from an EMBL/GenBank/DDBJ whole genome shotgun (WGS) entry which is preliminary data.</text>
</comment>
<dbReference type="Gene3D" id="3.40.630.30">
    <property type="match status" value="1"/>
</dbReference>
<protein>
    <submittedName>
        <fullName evidence="2">GNAT family N-acetyltransferase</fullName>
        <ecNumber evidence="2">2.3.-.-</ecNumber>
    </submittedName>
</protein>